<dbReference type="EMBL" id="FNLL01000004">
    <property type="protein sequence ID" value="SDU03777.1"/>
    <property type="molecule type" value="Genomic_DNA"/>
</dbReference>
<keyword evidence="4" id="KW-1185">Reference proteome</keyword>
<reference evidence="4" key="1">
    <citation type="submission" date="2016-10" db="EMBL/GenBank/DDBJ databases">
        <authorList>
            <person name="Varghese N."/>
            <person name="Submissions S."/>
        </authorList>
    </citation>
    <scope>NUCLEOTIDE SEQUENCE [LARGE SCALE GENOMIC DNA]</scope>
    <source>
        <strain evidence="4">DSM 3384</strain>
    </source>
</reference>
<dbReference type="Pfam" id="PF09723">
    <property type="entry name" value="Zn_ribbon_8"/>
    <property type="match status" value="1"/>
</dbReference>
<name>A0A1H2F8Y0_9BACT</name>
<sequence length="79" mass="8039">MPIYEYKCNTCGNNFETLVMGSTKPECPSCDSQDLSRLMSACGFVSKSSGPGGETQVKSSASSACSGCSSSNCSSCGIG</sequence>
<gene>
    <name evidence="3" type="ORF">SAMN04487931_10424</name>
</gene>
<dbReference type="PANTHER" id="PTHR34404:SF3">
    <property type="entry name" value="REGULATORY PROTEIN, FMDB FAMILY"/>
    <property type="match status" value="1"/>
</dbReference>
<organism evidence="3 4">
    <name type="scientific">Desulfobacula phenolica</name>
    <dbReference type="NCBI Taxonomy" id="90732"/>
    <lineage>
        <taxon>Bacteria</taxon>
        <taxon>Pseudomonadati</taxon>
        <taxon>Thermodesulfobacteriota</taxon>
        <taxon>Desulfobacteria</taxon>
        <taxon>Desulfobacterales</taxon>
        <taxon>Desulfobacteraceae</taxon>
        <taxon>Desulfobacula</taxon>
    </lineage>
</organism>
<dbReference type="NCBIfam" id="TIGR02605">
    <property type="entry name" value="CxxC_CxxC_SSSS"/>
    <property type="match status" value="1"/>
</dbReference>
<evidence type="ECO:0000313" key="3">
    <source>
        <dbReference type="EMBL" id="SDU03777.1"/>
    </source>
</evidence>
<feature type="domain" description="Putative regulatory protein FmdB zinc ribbon" evidence="2">
    <location>
        <begin position="1"/>
        <end position="40"/>
    </location>
</feature>
<dbReference type="Proteomes" id="UP000199608">
    <property type="component" value="Unassembled WGS sequence"/>
</dbReference>
<dbReference type="InterPro" id="IPR013429">
    <property type="entry name" value="Regulatory_FmdB_Zinc_ribbon"/>
</dbReference>
<protein>
    <submittedName>
        <fullName evidence="3">Putative regulatory protein, FmdB family</fullName>
    </submittedName>
</protein>
<dbReference type="RefSeq" id="WP_083863478.1">
    <property type="nucleotide sequence ID" value="NZ_FNLL01000004.1"/>
</dbReference>
<proteinExistence type="predicted"/>
<dbReference type="PANTHER" id="PTHR34404">
    <property type="entry name" value="REGULATORY PROTEIN, FMDB FAMILY"/>
    <property type="match status" value="1"/>
</dbReference>
<evidence type="ECO:0000256" key="1">
    <source>
        <dbReference type="SAM" id="MobiDB-lite"/>
    </source>
</evidence>
<evidence type="ECO:0000313" key="4">
    <source>
        <dbReference type="Proteomes" id="UP000199608"/>
    </source>
</evidence>
<dbReference type="AlphaFoldDB" id="A0A1H2F8Y0"/>
<evidence type="ECO:0000259" key="2">
    <source>
        <dbReference type="SMART" id="SM00834"/>
    </source>
</evidence>
<accession>A0A1H2F8Y0</accession>
<dbReference type="SMART" id="SM00834">
    <property type="entry name" value="CxxC_CXXC_SSSS"/>
    <property type="match status" value="1"/>
</dbReference>
<feature type="region of interest" description="Disordered" evidence="1">
    <location>
        <begin position="60"/>
        <end position="79"/>
    </location>
</feature>